<dbReference type="EMBL" id="QLSX01000002">
    <property type="protein sequence ID" value="RAR63657.1"/>
    <property type="molecule type" value="Genomic_DNA"/>
</dbReference>
<evidence type="ECO:0000256" key="7">
    <source>
        <dbReference type="SAM" id="Phobius"/>
    </source>
</evidence>
<keyword evidence="3 7" id="KW-0812">Transmembrane</keyword>
<sequence length="251" mass="27279">MSDKRRESQRLKDDETITASPQEDDREEKGPGASESVQSERPELEDVEPEDVPQDPHRPHEDVLAMLLGTLLVALGVTFYSQAMLLAGSTAGLALLAQYVTGLGFGGMFFVINIPFYYLAIKRMGWSFTLRTFIATALLSIFATLTPGWVDIASLNPVYAAVIGGSLLGIGLLVLIRHRTSLGGINILALYLQERYGWRAGYVQLGVDMLILGLSFLVLDPDSIALSVLGAVTMNLIIALNHKPGRYIGVS</sequence>
<dbReference type="PANTHER" id="PTHR33545">
    <property type="entry name" value="UPF0750 MEMBRANE PROTEIN YITT-RELATED"/>
    <property type="match status" value="1"/>
</dbReference>
<evidence type="ECO:0000313" key="8">
    <source>
        <dbReference type="EMBL" id="RAR63657.1"/>
    </source>
</evidence>
<evidence type="ECO:0000256" key="6">
    <source>
        <dbReference type="SAM" id="MobiDB-lite"/>
    </source>
</evidence>
<dbReference type="GO" id="GO:0005886">
    <property type="term" value="C:plasma membrane"/>
    <property type="evidence" value="ECO:0007669"/>
    <property type="project" value="UniProtKB-SubCell"/>
</dbReference>
<evidence type="ECO:0000256" key="2">
    <source>
        <dbReference type="ARBA" id="ARBA00022475"/>
    </source>
</evidence>
<feature type="transmembrane region" description="Helical" evidence="7">
    <location>
        <begin position="196"/>
        <end position="218"/>
    </location>
</feature>
<keyword evidence="2" id="KW-1003">Cell membrane</keyword>
<evidence type="ECO:0000256" key="5">
    <source>
        <dbReference type="ARBA" id="ARBA00023136"/>
    </source>
</evidence>
<comment type="caution">
    <text evidence="8">The sequence shown here is derived from an EMBL/GenBank/DDBJ whole genome shotgun (WGS) entry which is preliminary data.</text>
</comment>
<evidence type="ECO:0000256" key="3">
    <source>
        <dbReference type="ARBA" id="ARBA00022692"/>
    </source>
</evidence>
<dbReference type="PANTHER" id="PTHR33545:SF5">
    <property type="entry name" value="UPF0750 MEMBRANE PROTEIN YITT"/>
    <property type="match status" value="1"/>
</dbReference>
<dbReference type="Pfam" id="PF02588">
    <property type="entry name" value="YitT_membrane"/>
    <property type="match status" value="1"/>
</dbReference>
<feature type="compositionally biased region" description="Basic and acidic residues" evidence="6">
    <location>
        <begin position="1"/>
        <end position="15"/>
    </location>
</feature>
<feature type="transmembrane region" description="Helical" evidence="7">
    <location>
        <begin position="156"/>
        <end position="176"/>
    </location>
</feature>
<evidence type="ECO:0000256" key="1">
    <source>
        <dbReference type="ARBA" id="ARBA00004651"/>
    </source>
</evidence>
<keyword evidence="4 7" id="KW-1133">Transmembrane helix</keyword>
<feature type="region of interest" description="Disordered" evidence="6">
    <location>
        <begin position="1"/>
        <end position="58"/>
    </location>
</feature>
<feature type="transmembrane region" description="Helical" evidence="7">
    <location>
        <begin position="224"/>
        <end position="241"/>
    </location>
</feature>
<gene>
    <name evidence="8" type="ORF">BCL93_102400</name>
</gene>
<feature type="transmembrane region" description="Helical" evidence="7">
    <location>
        <begin position="132"/>
        <end position="150"/>
    </location>
</feature>
<proteinExistence type="predicted"/>
<reference evidence="8 9" key="1">
    <citation type="submission" date="2018-06" db="EMBL/GenBank/DDBJ databases">
        <title>Comparative analysis of microorganisms from saline springs in Andes Mountain Range, Colombia.</title>
        <authorList>
            <person name="Rubin E."/>
        </authorList>
    </citation>
    <scope>NUCLEOTIDE SEQUENCE [LARGE SCALE GENOMIC DNA]</scope>
    <source>
        <strain evidence="8 9">USBA-857</strain>
    </source>
</reference>
<evidence type="ECO:0000313" key="9">
    <source>
        <dbReference type="Proteomes" id="UP000249700"/>
    </source>
</evidence>
<protein>
    <submittedName>
        <fullName evidence="8">Putative 5xTM membrane YitT family protein</fullName>
    </submittedName>
</protein>
<organism evidence="8 9">
    <name type="scientific">Onishia taeanensis</name>
    <dbReference type="NCBI Taxonomy" id="284577"/>
    <lineage>
        <taxon>Bacteria</taxon>
        <taxon>Pseudomonadati</taxon>
        <taxon>Pseudomonadota</taxon>
        <taxon>Gammaproteobacteria</taxon>
        <taxon>Oceanospirillales</taxon>
        <taxon>Halomonadaceae</taxon>
        <taxon>Onishia</taxon>
    </lineage>
</organism>
<dbReference type="OrthoDB" id="3296441at2"/>
<dbReference type="InterPro" id="IPR051461">
    <property type="entry name" value="UPF0750_membrane"/>
</dbReference>
<feature type="transmembrane region" description="Helical" evidence="7">
    <location>
        <begin position="99"/>
        <end position="120"/>
    </location>
</feature>
<feature type="transmembrane region" description="Helical" evidence="7">
    <location>
        <begin position="63"/>
        <end position="87"/>
    </location>
</feature>
<dbReference type="InterPro" id="IPR003740">
    <property type="entry name" value="YitT"/>
</dbReference>
<name>A0A328Y3A2_9GAMM</name>
<keyword evidence="5 7" id="KW-0472">Membrane</keyword>
<comment type="subcellular location">
    <subcellularLocation>
        <location evidence="1">Cell membrane</location>
        <topology evidence="1">Multi-pass membrane protein</topology>
    </subcellularLocation>
</comment>
<dbReference type="AlphaFoldDB" id="A0A328Y3A2"/>
<dbReference type="Proteomes" id="UP000249700">
    <property type="component" value="Unassembled WGS sequence"/>
</dbReference>
<accession>A0A328Y3A2</accession>
<evidence type="ECO:0000256" key="4">
    <source>
        <dbReference type="ARBA" id="ARBA00022989"/>
    </source>
</evidence>